<dbReference type="STRING" id="1036808.A0A0C3CVP6"/>
<dbReference type="HOGENOM" id="CLU_005405_0_0_1"/>
<dbReference type="GO" id="GO:0031048">
    <property type="term" value="P:regulatory ncRNA-mediated heterochromatin formation"/>
    <property type="evidence" value="ECO:0007669"/>
    <property type="project" value="TreeGrafter"/>
</dbReference>
<dbReference type="PANTHER" id="PTHR10887">
    <property type="entry name" value="DNA2/NAM7 HELICASE FAMILY"/>
    <property type="match status" value="1"/>
</dbReference>
<dbReference type="InterPro" id="IPR041677">
    <property type="entry name" value="DNA2/NAM7_AAA_11"/>
</dbReference>
<dbReference type="InParanoid" id="A0A0C3CVP6"/>
<dbReference type="InterPro" id="IPR041679">
    <property type="entry name" value="DNA2/NAM7-like_C"/>
</dbReference>
<name>A0A0C3CVP6_9AGAM</name>
<dbReference type="GO" id="GO:0004386">
    <property type="term" value="F:helicase activity"/>
    <property type="evidence" value="ECO:0007669"/>
    <property type="project" value="InterPro"/>
</dbReference>
<organism evidence="3 4">
    <name type="scientific">Scleroderma citrinum Foug A</name>
    <dbReference type="NCBI Taxonomy" id="1036808"/>
    <lineage>
        <taxon>Eukaryota</taxon>
        <taxon>Fungi</taxon>
        <taxon>Dikarya</taxon>
        <taxon>Basidiomycota</taxon>
        <taxon>Agaricomycotina</taxon>
        <taxon>Agaricomycetes</taxon>
        <taxon>Agaricomycetidae</taxon>
        <taxon>Boletales</taxon>
        <taxon>Sclerodermatineae</taxon>
        <taxon>Sclerodermataceae</taxon>
        <taxon>Scleroderma</taxon>
    </lineage>
</organism>
<feature type="domain" description="DNA2/NAM7 helicase-like C-terminal" evidence="2">
    <location>
        <begin position="796"/>
        <end position="1013"/>
    </location>
</feature>
<feature type="domain" description="DNA2/NAM7 helicase helicase" evidence="1">
    <location>
        <begin position="461"/>
        <end position="783"/>
    </location>
</feature>
<evidence type="ECO:0000259" key="2">
    <source>
        <dbReference type="Pfam" id="PF13087"/>
    </source>
</evidence>
<dbReference type="CDD" id="cd18808">
    <property type="entry name" value="SF1_C_Upf1"/>
    <property type="match status" value="1"/>
</dbReference>
<dbReference type="Pfam" id="PF13086">
    <property type="entry name" value="AAA_11"/>
    <property type="match status" value="1"/>
</dbReference>
<evidence type="ECO:0000259" key="1">
    <source>
        <dbReference type="Pfam" id="PF13086"/>
    </source>
</evidence>
<dbReference type="CDD" id="cd17936">
    <property type="entry name" value="EEXXEc_NFX1"/>
    <property type="match status" value="1"/>
</dbReference>
<dbReference type="InterPro" id="IPR045055">
    <property type="entry name" value="DNA2/NAM7-like"/>
</dbReference>
<evidence type="ECO:0008006" key="5">
    <source>
        <dbReference type="Google" id="ProtNLM"/>
    </source>
</evidence>
<dbReference type="EMBL" id="KN822206">
    <property type="protein sequence ID" value="KIM52600.1"/>
    <property type="molecule type" value="Genomic_DNA"/>
</dbReference>
<dbReference type="Pfam" id="PF13087">
    <property type="entry name" value="AAA_12"/>
    <property type="match status" value="1"/>
</dbReference>
<dbReference type="FunCoup" id="A0A0C3CVP6">
    <property type="interactions" value="5"/>
</dbReference>
<dbReference type="AlphaFoldDB" id="A0A0C3CVP6"/>
<evidence type="ECO:0000313" key="3">
    <source>
        <dbReference type="EMBL" id="KIM52600.1"/>
    </source>
</evidence>
<evidence type="ECO:0000313" key="4">
    <source>
        <dbReference type="Proteomes" id="UP000053989"/>
    </source>
</evidence>
<dbReference type="PANTHER" id="PTHR10887:SF341">
    <property type="entry name" value="NFX1-TYPE ZINC FINGER-CONTAINING PROTEIN 1"/>
    <property type="match status" value="1"/>
</dbReference>
<proteinExistence type="predicted"/>
<dbReference type="FunFam" id="3.40.50.300:FF:001660">
    <property type="entry name" value="NF-X1 finger and helicase protein, putative"/>
    <property type="match status" value="1"/>
</dbReference>
<sequence>MTDQRTRQLDKRFRDVLDGNVELELRPGPCRLFLQGLCVQADPANCVDQIIRSPRGIDAVQKALNSDLGEEFLNGPASDVLEYLLRVDSVGGDVLNDVIVGIVEPPIFWNAFHRAFEDGILDQRAQRVFASVLSYLLQMENRDTAAYRELASRPSLLDNFLTSGQQAVREAGYLIKHILSSSDIGDSGAPGGRHDNDFADFRKVAIIPTADELLSQRRPALRPASLFDDPDGKDSRFTDYLDILFRLLREDMMHELKEEIDIVLKKKQGRHRGIVVNHVRLAGVHTGAARQNTHWGLQLRCYPDLFVFKGIKDEDRRKFITDNDRGSKIFRHQSLACLVVQDTILSLGTIHRDEELLAKKPPIVVLQIEGEANISKTLVQLKVAKQIRLVQIDTALFAFEPVLRALQKVQTLPLYHEILFWEAGTSVGSPPITIPQITSQLAQNPSMDLQPLFKTRKSIKLDVSQAQSLIIGLNQKLSLIQGPPGTGKSFVGALLAKALHDFTRQTILVVCYTNHALDQFLEDLINIGINSQSIVRLGGRPNSAVAHLSIHNLPKEKVFRTRLDWTALDSTKAFASDYQQRLQQSFKPLLPPQTDPNCLLTYIRSKDADYFNAFRVPKPKGGMSIVGPNGKAVPPQFLITRWIEGQDAWNFKSEPHVQRAERIWNMSKALRQQKVSNWIAGMVEKSAEDICVAGRGFNRCQDSLAQTFGQGVAAQLRRKRIIGCTTTGAAKYADDIKAISPGVLLVEEAGEILESHIVTALGTSITQMILIGDHKQLRPKVNSYDLTVERGQGYDLNRSLFERLVLKGFPHVTLSVQHRMRPEVSAFIRALTYPELEDAPRTKTRENIRGLQSNIVFIDHAHPEEDDKRAFDRADGSSSASKQNPFEVKMVLRIVRYLVQQGYGTNSIVVLTPYLGQLSLLRESFKSETGTILSDLDSNDLGRAGLLGDIVSHKKTGIRLATIDNYQGEESDIIVASLCRSNPLNIIGFMSSPERLNVLISRARNGLILVGNSSTFERSRKGGHLWSQFFDLLRSGGYIYRGLPIKCQRHPSCIREIGRPEDFDEHSPDGGCTEPCNMGLSSCTLHACTLKCHPFRTPNQLDVHNTMLCKVDCSAMCLAGTHRLKWKCHQDYPVKCSSCEKVKREAKLEKKA</sequence>
<dbReference type="GO" id="GO:0031380">
    <property type="term" value="C:nuclear RNA-directed RNA polymerase complex"/>
    <property type="evidence" value="ECO:0007669"/>
    <property type="project" value="TreeGrafter"/>
</dbReference>
<protein>
    <recommendedName>
        <fullName evidence="5">AAA+ ATPase domain-containing protein</fullName>
    </recommendedName>
</protein>
<reference evidence="4" key="2">
    <citation type="submission" date="2015-01" db="EMBL/GenBank/DDBJ databases">
        <title>Evolutionary Origins and Diversification of the Mycorrhizal Mutualists.</title>
        <authorList>
            <consortium name="DOE Joint Genome Institute"/>
            <consortium name="Mycorrhizal Genomics Consortium"/>
            <person name="Kohler A."/>
            <person name="Kuo A."/>
            <person name="Nagy L.G."/>
            <person name="Floudas D."/>
            <person name="Copeland A."/>
            <person name="Barry K.W."/>
            <person name="Cichocki N."/>
            <person name="Veneault-Fourrey C."/>
            <person name="LaButti K."/>
            <person name="Lindquist E.A."/>
            <person name="Lipzen A."/>
            <person name="Lundell T."/>
            <person name="Morin E."/>
            <person name="Murat C."/>
            <person name="Riley R."/>
            <person name="Ohm R."/>
            <person name="Sun H."/>
            <person name="Tunlid A."/>
            <person name="Henrissat B."/>
            <person name="Grigoriev I.V."/>
            <person name="Hibbett D.S."/>
            <person name="Martin F."/>
        </authorList>
    </citation>
    <scope>NUCLEOTIDE SEQUENCE [LARGE SCALE GENOMIC DNA]</scope>
    <source>
        <strain evidence="4">Foug A</strain>
    </source>
</reference>
<dbReference type="OrthoDB" id="2423195at2759"/>
<gene>
    <name evidence="3" type="ORF">SCLCIDRAFT_548781</name>
</gene>
<dbReference type="InterPro" id="IPR027417">
    <property type="entry name" value="P-loop_NTPase"/>
</dbReference>
<dbReference type="Proteomes" id="UP000053989">
    <property type="component" value="Unassembled WGS sequence"/>
</dbReference>
<dbReference type="SUPFAM" id="SSF52540">
    <property type="entry name" value="P-loop containing nucleoside triphosphate hydrolases"/>
    <property type="match status" value="1"/>
</dbReference>
<dbReference type="InterPro" id="IPR047187">
    <property type="entry name" value="SF1_C_Upf1"/>
</dbReference>
<reference evidence="3 4" key="1">
    <citation type="submission" date="2014-04" db="EMBL/GenBank/DDBJ databases">
        <authorList>
            <consortium name="DOE Joint Genome Institute"/>
            <person name="Kuo A."/>
            <person name="Kohler A."/>
            <person name="Nagy L.G."/>
            <person name="Floudas D."/>
            <person name="Copeland A."/>
            <person name="Barry K.W."/>
            <person name="Cichocki N."/>
            <person name="Veneault-Fourrey C."/>
            <person name="LaButti K."/>
            <person name="Lindquist E.A."/>
            <person name="Lipzen A."/>
            <person name="Lundell T."/>
            <person name="Morin E."/>
            <person name="Murat C."/>
            <person name="Sun H."/>
            <person name="Tunlid A."/>
            <person name="Henrissat B."/>
            <person name="Grigoriev I.V."/>
            <person name="Hibbett D.S."/>
            <person name="Martin F."/>
            <person name="Nordberg H.P."/>
            <person name="Cantor M.N."/>
            <person name="Hua S.X."/>
        </authorList>
    </citation>
    <scope>NUCLEOTIDE SEQUENCE [LARGE SCALE GENOMIC DNA]</scope>
    <source>
        <strain evidence="3 4">Foug A</strain>
    </source>
</reference>
<keyword evidence="4" id="KW-1185">Reference proteome</keyword>
<accession>A0A0C3CVP6</accession>
<dbReference type="Gene3D" id="3.40.50.300">
    <property type="entry name" value="P-loop containing nucleotide triphosphate hydrolases"/>
    <property type="match status" value="2"/>
</dbReference>